<dbReference type="NCBIfam" id="TIGR01499">
    <property type="entry name" value="folC"/>
    <property type="match status" value="1"/>
</dbReference>
<dbReference type="Proteomes" id="UP000549765">
    <property type="component" value="Unassembled WGS sequence"/>
</dbReference>
<evidence type="ECO:0000256" key="8">
    <source>
        <dbReference type="ARBA" id="ARBA00030592"/>
    </source>
</evidence>
<keyword evidence="5 10" id="KW-0547">Nucleotide-binding</keyword>
<reference evidence="13 14" key="1">
    <citation type="submission" date="2020-04" db="EMBL/GenBank/DDBJ databases">
        <title>MicrobeNet Type strains.</title>
        <authorList>
            <person name="Nicholson A.C."/>
        </authorList>
    </citation>
    <scope>NUCLEOTIDE SEQUENCE [LARGE SCALE GENOMIC DNA]</scope>
    <source>
        <strain evidence="13 14">CCUG 61472</strain>
    </source>
</reference>
<comment type="similarity">
    <text evidence="1 10">Belongs to the folylpolyglutamate synthase family.</text>
</comment>
<dbReference type="GO" id="GO:0008841">
    <property type="term" value="F:dihydrofolate synthase activity"/>
    <property type="evidence" value="ECO:0007669"/>
    <property type="project" value="TreeGrafter"/>
</dbReference>
<evidence type="ECO:0000256" key="4">
    <source>
        <dbReference type="ARBA" id="ARBA00022723"/>
    </source>
</evidence>
<proteinExistence type="inferred from homology"/>
<dbReference type="Pfam" id="PF02875">
    <property type="entry name" value="Mur_ligase_C"/>
    <property type="match status" value="1"/>
</dbReference>
<evidence type="ECO:0000256" key="1">
    <source>
        <dbReference type="ARBA" id="ARBA00008276"/>
    </source>
</evidence>
<dbReference type="Gene3D" id="3.40.1190.10">
    <property type="entry name" value="Mur-like, catalytic domain"/>
    <property type="match status" value="1"/>
</dbReference>
<keyword evidence="4" id="KW-0479">Metal-binding</keyword>
<evidence type="ECO:0000256" key="5">
    <source>
        <dbReference type="ARBA" id="ARBA00022741"/>
    </source>
</evidence>
<feature type="domain" description="Mur ligase C-terminal" evidence="11">
    <location>
        <begin position="297"/>
        <end position="420"/>
    </location>
</feature>
<evidence type="ECO:0000256" key="3">
    <source>
        <dbReference type="ARBA" id="ARBA00022598"/>
    </source>
</evidence>
<keyword evidence="14" id="KW-1185">Reference proteome</keyword>
<evidence type="ECO:0000256" key="10">
    <source>
        <dbReference type="PIRNR" id="PIRNR001563"/>
    </source>
</evidence>
<evidence type="ECO:0000256" key="9">
    <source>
        <dbReference type="ARBA" id="ARBA00047493"/>
    </source>
</evidence>
<dbReference type="Gene3D" id="3.90.190.20">
    <property type="entry name" value="Mur ligase, C-terminal domain"/>
    <property type="match status" value="1"/>
</dbReference>
<dbReference type="EC" id="6.3.2.17" evidence="2"/>
<dbReference type="EMBL" id="JAAXPN010000005">
    <property type="protein sequence ID" value="NKZ24264.1"/>
    <property type="molecule type" value="Genomic_DNA"/>
</dbReference>
<dbReference type="GO" id="GO:0005524">
    <property type="term" value="F:ATP binding"/>
    <property type="evidence" value="ECO:0007669"/>
    <property type="project" value="UniProtKB-KW"/>
</dbReference>
<dbReference type="AlphaFoldDB" id="A0A7X6N2T8"/>
<dbReference type="InterPro" id="IPR013221">
    <property type="entry name" value="Mur_ligase_cen"/>
</dbReference>
<sequence>MINNDEYLKITKQMDKGWRVIDENRVPFLRKVLSWLDNPDQQYKIIHIAGTNGKGSTGEMLNQILQASGYRVGKFSSPGLYTHREQIMVDSTYISSNEFVTEFNKILVILKQHALDIQALSFFEWWVIIALDFFATQELDIAIIEVGVGGELDATNAITTSIVNIFTKIALDHQNILGDSLGAIAEAKCGILRPGAHVISYSGQQAEVQAIIEKRAQIIGAKIYHGPRPKITSYKVTPAGTNVKIDDDAEVFLSLGGQFQLLNLNTVLQTINVLRELEYVISTAAIKQGLGQARLPGRMEYDAKNNIIRDAAHNPDGIEALVASLKSWRLPFKPTVILGILRDKNYITMLETLLPHVARVIAITPANPTRSLTADELAAQILEMDDNVEVSVADDPTAAITVARQIRESSDAMIVITGSFYTLRAVKGIKF</sequence>
<keyword evidence="3 10" id="KW-0436">Ligase</keyword>
<accession>A0A7X6N2T8</accession>
<dbReference type="InterPro" id="IPR036565">
    <property type="entry name" value="Mur-like_cat_sf"/>
</dbReference>
<dbReference type="InterPro" id="IPR036615">
    <property type="entry name" value="Mur_ligase_C_dom_sf"/>
</dbReference>
<comment type="catalytic activity">
    <reaction evidence="9">
        <text>(6S)-5,6,7,8-tetrahydrofolyl-(gamma-L-Glu)(n) + L-glutamate + ATP = (6S)-5,6,7,8-tetrahydrofolyl-(gamma-L-Glu)(n+1) + ADP + phosphate + H(+)</text>
        <dbReference type="Rhea" id="RHEA:10580"/>
        <dbReference type="Rhea" id="RHEA-COMP:14738"/>
        <dbReference type="Rhea" id="RHEA-COMP:14740"/>
        <dbReference type="ChEBI" id="CHEBI:15378"/>
        <dbReference type="ChEBI" id="CHEBI:29985"/>
        <dbReference type="ChEBI" id="CHEBI:30616"/>
        <dbReference type="ChEBI" id="CHEBI:43474"/>
        <dbReference type="ChEBI" id="CHEBI:141005"/>
        <dbReference type="ChEBI" id="CHEBI:456216"/>
        <dbReference type="EC" id="6.3.2.17"/>
    </reaction>
</comment>
<evidence type="ECO:0000256" key="6">
    <source>
        <dbReference type="ARBA" id="ARBA00022840"/>
    </source>
</evidence>
<evidence type="ECO:0000313" key="13">
    <source>
        <dbReference type="EMBL" id="NKZ24264.1"/>
    </source>
</evidence>
<gene>
    <name evidence="13" type="ORF">HF964_05545</name>
</gene>
<evidence type="ECO:0000313" key="14">
    <source>
        <dbReference type="Proteomes" id="UP000549765"/>
    </source>
</evidence>
<dbReference type="RefSeq" id="WP_168722064.1">
    <property type="nucleotide sequence ID" value="NZ_JAAXPN010000005.1"/>
</dbReference>
<dbReference type="PANTHER" id="PTHR11136">
    <property type="entry name" value="FOLYLPOLYGLUTAMATE SYNTHASE-RELATED"/>
    <property type="match status" value="1"/>
</dbReference>
<dbReference type="InterPro" id="IPR018109">
    <property type="entry name" value="Folylpolyglutamate_synth_CS"/>
</dbReference>
<evidence type="ECO:0000256" key="2">
    <source>
        <dbReference type="ARBA" id="ARBA00013025"/>
    </source>
</evidence>
<dbReference type="GO" id="GO:0004326">
    <property type="term" value="F:tetrahydrofolylpolyglutamate synthase activity"/>
    <property type="evidence" value="ECO:0007669"/>
    <property type="project" value="UniProtKB-EC"/>
</dbReference>
<keyword evidence="6 10" id="KW-0067">ATP-binding</keyword>
<dbReference type="PIRSF" id="PIRSF001563">
    <property type="entry name" value="Folylpolyglu_synth"/>
    <property type="match status" value="1"/>
</dbReference>
<name>A0A7X6N2T8_9LACO</name>
<evidence type="ECO:0000259" key="11">
    <source>
        <dbReference type="Pfam" id="PF02875"/>
    </source>
</evidence>
<dbReference type="PANTHER" id="PTHR11136:SF0">
    <property type="entry name" value="DIHYDROFOLATE SYNTHETASE-RELATED"/>
    <property type="match status" value="1"/>
</dbReference>
<dbReference type="PROSITE" id="PS01011">
    <property type="entry name" value="FOLYLPOLYGLU_SYNT_1"/>
    <property type="match status" value="1"/>
</dbReference>
<dbReference type="InterPro" id="IPR001645">
    <property type="entry name" value="Folylpolyglutamate_synth"/>
</dbReference>
<evidence type="ECO:0000259" key="12">
    <source>
        <dbReference type="Pfam" id="PF08245"/>
    </source>
</evidence>
<organism evidence="13 14">
    <name type="scientific">Periweissella fabalis</name>
    <dbReference type="NCBI Taxonomy" id="1070421"/>
    <lineage>
        <taxon>Bacteria</taxon>
        <taxon>Bacillati</taxon>
        <taxon>Bacillota</taxon>
        <taxon>Bacilli</taxon>
        <taxon>Lactobacillales</taxon>
        <taxon>Lactobacillaceae</taxon>
        <taxon>Periweissella</taxon>
    </lineage>
</organism>
<dbReference type="GO" id="GO:0005737">
    <property type="term" value="C:cytoplasm"/>
    <property type="evidence" value="ECO:0007669"/>
    <property type="project" value="TreeGrafter"/>
</dbReference>
<dbReference type="Pfam" id="PF08245">
    <property type="entry name" value="Mur_ligase_M"/>
    <property type="match status" value="1"/>
</dbReference>
<dbReference type="SUPFAM" id="SSF53244">
    <property type="entry name" value="MurD-like peptide ligases, peptide-binding domain"/>
    <property type="match status" value="1"/>
</dbReference>
<comment type="caution">
    <text evidence="13">The sequence shown here is derived from an EMBL/GenBank/DDBJ whole genome shotgun (WGS) entry which is preliminary data.</text>
</comment>
<dbReference type="GO" id="GO:0046872">
    <property type="term" value="F:metal ion binding"/>
    <property type="evidence" value="ECO:0007669"/>
    <property type="project" value="UniProtKB-KW"/>
</dbReference>
<dbReference type="SUPFAM" id="SSF53623">
    <property type="entry name" value="MurD-like peptide ligases, catalytic domain"/>
    <property type="match status" value="1"/>
</dbReference>
<dbReference type="InterPro" id="IPR004101">
    <property type="entry name" value="Mur_ligase_C"/>
</dbReference>
<keyword evidence="7" id="KW-0460">Magnesium</keyword>
<feature type="domain" description="Mur ligase central" evidence="12">
    <location>
        <begin position="48"/>
        <end position="265"/>
    </location>
</feature>
<protein>
    <recommendedName>
        <fullName evidence="2">tetrahydrofolate synthase</fullName>
        <ecNumber evidence="2">6.3.2.17</ecNumber>
    </recommendedName>
    <alternativeName>
        <fullName evidence="8">Tetrahydrofolylpolyglutamate synthase</fullName>
    </alternativeName>
</protein>
<evidence type="ECO:0000256" key="7">
    <source>
        <dbReference type="ARBA" id="ARBA00022842"/>
    </source>
</evidence>